<feature type="active site" description="Nucleophile" evidence="9">
    <location>
        <position position="391"/>
    </location>
</feature>
<comment type="catalytic activity">
    <reaction evidence="8 11">
        <text>an N-terminal (5-L-glutamyl)-[peptide] + an alpha-amino acid = 5-L-glutamyl amino acid + an N-terminal L-alpha-aminoacyl-[peptide]</text>
        <dbReference type="Rhea" id="RHEA:23904"/>
        <dbReference type="Rhea" id="RHEA-COMP:9780"/>
        <dbReference type="Rhea" id="RHEA-COMP:9795"/>
        <dbReference type="ChEBI" id="CHEBI:77644"/>
        <dbReference type="ChEBI" id="CHEBI:78597"/>
        <dbReference type="ChEBI" id="CHEBI:78599"/>
        <dbReference type="ChEBI" id="CHEBI:78608"/>
        <dbReference type="EC" id="2.3.2.2"/>
    </reaction>
</comment>
<dbReference type="EMBL" id="WIOL01000005">
    <property type="protein sequence ID" value="MQT18214.1"/>
    <property type="molecule type" value="Genomic_DNA"/>
</dbReference>
<dbReference type="Pfam" id="PF01019">
    <property type="entry name" value="G_glu_transpept"/>
    <property type="match status" value="1"/>
</dbReference>
<evidence type="ECO:0000256" key="3">
    <source>
        <dbReference type="ARBA" id="ARBA00009381"/>
    </source>
</evidence>
<dbReference type="InterPro" id="IPR043137">
    <property type="entry name" value="GGT_ssub_C"/>
</dbReference>
<organism evidence="13 14">
    <name type="scientific">Sandarakinorhabdus fusca</name>
    <dbReference type="NCBI Taxonomy" id="1439888"/>
    <lineage>
        <taxon>Bacteria</taxon>
        <taxon>Pseudomonadati</taxon>
        <taxon>Pseudomonadota</taxon>
        <taxon>Alphaproteobacteria</taxon>
        <taxon>Sphingomonadales</taxon>
        <taxon>Sphingosinicellaceae</taxon>
        <taxon>Sandarakinorhabdus</taxon>
    </lineage>
</organism>
<dbReference type="InterPro" id="IPR029055">
    <property type="entry name" value="Ntn_hydrolases_N"/>
</dbReference>
<evidence type="ECO:0000256" key="4">
    <source>
        <dbReference type="ARBA" id="ARBA00022679"/>
    </source>
</evidence>
<evidence type="ECO:0000256" key="10">
    <source>
        <dbReference type="PIRSR" id="PIRSR600101-2"/>
    </source>
</evidence>
<evidence type="ECO:0000256" key="5">
    <source>
        <dbReference type="ARBA" id="ARBA00022801"/>
    </source>
</evidence>
<evidence type="ECO:0000256" key="2">
    <source>
        <dbReference type="ARBA" id="ARBA00001089"/>
    </source>
</evidence>
<keyword evidence="7 11" id="KW-0012">Acyltransferase</keyword>
<dbReference type="NCBIfam" id="TIGR00066">
    <property type="entry name" value="g_glut_trans"/>
    <property type="match status" value="1"/>
</dbReference>
<keyword evidence="6 11" id="KW-0865">Zymogen</keyword>
<dbReference type="GO" id="GO:0036374">
    <property type="term" value="F:glutathione hydrolase activity"/>
    <property type="evidence" value="ECO:0007669"/>
    <property type="project" value="UniProtKB-UniRule"/>
</dbReference>
<keyword evidence="4 11" id="KW-0808">Transferase</keyword>
<sequence length="574" mass="58191">MRMILSRRALPFLVLAACAAPAAAIAPEPAPPGAFITGVSSADARGTAAGIAMLKQGGTAMDAIAATLLALSVVEPQSSGIGGGGLLVYQPARGGAALTFDGREKAPAAATPTLFIGPDGKKLSYSQAVPGGTSVGVPGNIAMLALAHGKLGKLPWEALFQPAITLARDGYEMTPRMARAVAASAKTLKLTPEAAALFLNADGTPKPVGTRIVNAPLAKTLEAIAKGGPQAFYTGDTAKAIVTRVTTAPNNPSAMTLADMGAYQAKARPPVCATYRRHKICTMGPPSAGGIAVLAILKQLEGFDLARLGPDSPVSWHLLAESQRLAFADRSAYGGDSDFVPVPVAGLVADDYLKARGGLISATATMPKVTAGTPRGAAPRTPAPGGEVPSTTHFAAVDPAGNVASLTSTVEGGFGSSLVAGGMVLNNELTDFSFEPMADGAPVANRVQGGKRPRSSMSPSIVYDPQGRPLLAIGAAGGMTIPAQVAKAIIGVIDWKLPVGDAIGLPLIYVNQDVVVVEAGPQGEKLVPMIPALKALGHNVVSFPLPLKANGLERVPGGWRGGVDPRSEGFAAGF</sequence>
<keyword evidence="14" id="KW-1185">Reference proteome</keyword>
<feature type="chain" id="PRO_5028883058" description="Glutathione hydrolase proenzyme" evidence="12">
    <location>
        <begin position="23"/>
        <end position="574"/>
    </location>
</feature>
<dbReference type="InterPro" id="IPR051792">
    <property type="entry name" value="GGT_bact"/>
</dbReference>
<dbReference type="GO" id="GO:0006750">
    <property type="term" value="P:glutathione biosynthetic process"/>
    <property type="evidence" value="ECO:0007669"/>
    <property type="project" value="UniProtKB-KW"/>
</dbReference>
<evidence type="ECO:0000256" key="1">
    <source>
        <dbReference type="ARBA" id="ARBA00001049"/>
    </source>
</evidence>
<reference evidence="13 14" key="1">
    <citation type="submission" date="2019-09" db="EMBL/GenBank/DDBJ databases">
        <title>Polymorphobacter sp. isolated from a lake in China.</title>
        <authorList>
            <person name="Liu Z."/>
        </authorList>
    </citation>
    <scope>NUCLEOTIDE SEQUENCE [LARGE SCALE GENOMIC DNA]</scope>
    <source>
        <strain evidence="13 14">D40P</strain>
    </source>
</reference>
<dbReference type="RefSeq" id="WP_152578677.1">
    <property type="nucleotide sequence ID" value="NZ_JAATJI010000001.1"/>
</dbReference>
<comment type="catalytic activity">
    <reaction evidence="1 11">
        <text>an S-substituted glutathione + H2O = an S-substituted L-cysteinylglycine + L-glutamate</text>
        <dbReference type="Rhea" id="RHEA:59468"/>
        <dbReference type="ChEBI" id="CHEBI:15377"/>
        <dbReference type="ChEBI" id="CHEBI:29985"/>
        <dbReference type="ChEBI" id="CHEBI:90779"/>
        <dbReference type="ChEBI" id="CHEBI:143103"/>
        <dbReference type="EC" id="3.4.19.13"/>
    </reaction>
</comment>
<keyword evidence="12" id="KW-0732">Signal</keyword>
<dbReference type="OrthoDB" id="9781342at2"/>
<keyword evidence="5 11" id="KW-0378">Hydrolase</keyword>
<dbReference type="Gene3D" id="3.60.20.40">
    <property type="match status" value="1"/>
</dbReference>
<name>A0A7C9GYY0_9SPHN</name>
<dbReference type="GO" id="GO:0006751">
    <property type="term" value="P:glutathione catabolic process"/>
    <property type="evidence" value="ECO:0007669"/>
    <property type="project" value="UniProtKB-UniRule"/>
</dbReference>
<dbReference type="InterPro" id="IPR043138">
    <property type="entry name" value="GGT_lsub"/>
</dbReference>
<feature type="binding site" evidence="10">
    <location>
        <begin position="455"/>
        <end position="456"/>
    </location>
    <ligand>
        <name>L-glutamate</name>
        <dbReference type="ChEBI" id="CHEBI:29985"/>
    </ligand>
</feature>
<comment type="catalytic activity">
    <reaction evidence="2 11">
        <text>glutathione + H2O = L-cysteinylglycine + L-glutamate</text>
        <dbReference type="Rhea" id="RHEA:28807"/>
        <dbReference type="ChEBI" id="CHEBI:15377"/>
        <dbReference type="ChEBI" id="CHEBI:29985"/>
        <dbReference type="ChEBI" id="CHEBI:57925"/>
        <dbReference type="ChEBI" id="CHEBI:61694"/>
        <dbReference type="EC" id="3.4.19.13"/>
    </reaction>
</comment>
<dbReference type="InterPro" id="IPR000101">
    <property type="entry name" value="GGT_peptidase"/>
</dbReference>
<dbReference type="EC" id="3.4.19.13" evidence="11"/>
<dbReference type="PRINTS" id="PR01210">
    <property type="entry name" value="GGTRANSPTASE"/>
</dbReference>
<accession>A0A7C9GYY0</accession>
<feature type="binding site" evidence="10">
    <location>
        <position position="103"/>
    </location>
    <ligand>
        <name>L-glutamate</name>
        <dbReference type="ChEBI" id="CHEBI:29985"/>
    </ligand>
</feature>
<evidence type="ECO:0000313" key="13">
    <source>
        <dbReference type="EMBL" id="MQT18214.1"/>
    </source>
</evidence>
<comment type="subunit">
    <text evidence="11">This enzyme consists of two polypeptide chains, which are synthesized in precursor form from a single polypeptide.</text>
</comment>
<feature type="binding site" evidence="10">
    <location>
        <position position="478"/>
    </location>
    <ligand>
        <name>L-glutamate</name>
        <dbReference type="ChEBI" id="CHEBI:29985"/>
    </ligand>
</feature>
<evidence type="ECO:0000313" key="14">
    <source>
        <dbReference type="Proteomes" id="UP000481327"/>
    </source>
</evidence>
<evidence type="ECO:0000256" key="9">
    <source>
        <dbReference type="PIRSR" id="PIRSR600101-1"/>
    </source>
</evidence>
<dbReference type="GO" id="GO:0103068">
    <property type="term" value="F:leukotriene C4 gamma-glutamyl transferase activity"/>
    <property type="evidence" value="ECO:0007669"/>
    <property type="project" value="UniProtKB-EC"/>
</dbReference>
<comment type="pathway">
    <text evidence="11">Sulfur metabolism; glutathione metabolism.</text>
</comment>
<evidence type="ECO:0000256" key="8">
    <source>
        <dbReference type="ARBA" id="ARBA00047417"/>
    </source>
</evidence>
<dbReference type="PANTHER" id="PTHR43199">
    <property type="entry name" value="GLUTATHIONE HYDROLASE"/>
    <property type="match status" value="1"/>
</dbReference>
<feature type="signal peptide" evidence="12">
    <location>
        <begin position="1"/>
        <end position="22"/>
    </location>
</feature>
<protein>
    <recommendedName>
        <fullName evidence="11">Glutathione hydrolase proenzyme</fullName>
        <ecNumber evidence="11">2.3.2.2</ecNumber>
        <ecNumber evidence="11">3.4.19.13</ecNumber>
    </recommendedName>
    <component>
        <recommendedName>
            <fullName evidence="11">Glutathione hydrolase large chain</fullName>
        </recommendedName>
    </component>
    <component>
        <recommendedName>
            <fullName evidence="11">Glutathione hydrolase small chain</fullName>
        </recommendedName>
    </component>
</protein>
<dbReference type="AlphaFoldDB" id="A0A7C9GYY0"/>
<feature type="binding site" evidence="10">
    <location>
        <position position="431"/>
    </location>
    <ligand>
        <name>L-glutamate</name>
        <dbReference type="ChEBI" id="CHEBI:29985"/>
    </ligand>
</feature>
<evidence type="ECO:0000256" key="7">
    <source>
        <dbReference type="ARBA" id="ARBA00023315"/>
    </source>
</evidence>
<dbReference type="Gene3D" id="1.10.246.130">
    <property type="match status" value="1"/>
</dbReference>
<evidence type="ECO:0000256" key="6">
    <source>
        <dbReference type="ARBA" id="ARBA00023145"/>
    </source>
</evidence>
<dbReference type="EC" id="2.3.2.2" evidence="11"/>
<dbReference type="UniPathway" id="UPA00204"/>
<dbReference type="Proteomes" id="UP000481327">
    <property type="component" value="Unassembled WGS sequence"/>
</dbReference>
<gene>
    <name evidence="13" type="primary">ggt</name>
    <name evidence="13" type="ORF">F3168_13205</name>
</gene>
<comment type="similarity">
    <text evidence="3 11">Belongs to the gamma-glutamyltransferase family.</text>
</comment>
<proteinExistence type="inferred from homology"/>
<evidence type="ECO:0000256" key="11">
    <source>
        <dbReference type="RuleBase" id="RU368036"/>
    </source>
</evidence>
<keyword evidence="11" id="KW-0317">Glutathione biosynthesis</keyword>
<comment type="PTM">
    <text evidence="11">Cleaved by autocatalysis into a large and a small subunit.</text>
</comment>
<dbReference type="SUPFAM" id="SSF56235">
    <property type="entry name" value="N-terminal nucleophile aminohydrolases (Ntn hydrolases)"/>
    <property type="match status" value="1"/>
</dbReference>
<evidence type="ECO:0000256" key="12">
    <source>
        <dbReference type="SAM" id="SignalP"/>
    </source>
</evidence>
<dbReference type="PANTHER" id="PTHR43199:SF1">
    <property type="entry name" value="GLUTATHIONE HYDROLASE PROENZYME"/>
    <property type="match status" value="1"/>
</dbReference>
<comment type="caution">
    <text evidence="13">The sequence shown here is derived from an EMBL/GenBank/DDBJ whole genome shotgun (WGS) entry which is preliminary data.</text>
</comment>